<evidence type="ECO:0000313" key="3">
    <source>
        <dbReference type="Proteomes" id="UP000591537"/>
    </source>
</evidence>
<organism evidence="2 3">
    <name type="scientific">Streptomyces paradoxus</name>
    <dbReference type="NCBI Taxonomy" id="66375"/>
    <lineage>
        <taxon>Bacteria</taxon>
        <taxon>Bacillati</taxon>
        <taxon>Actinomycetota</taxon>
        <taxon>Actinomycetes</taxon>
        <taxon>Kitasatosporales</taxon>
        <taxon>Streptomycetaceae</taxon>
        <taxon>Streptomyces</taxon>
    </lineage>
</organism>
<accession>A0A7W9T5R4</accession>
<dbReference type="RefSeq" id="WP_246554147.1">
    <property type="nucleotide sequence ID" value="NZ_BAAARS010000001.1"/>
</dbReference>
<dbReference type="EMBL" id="JACHGV010000001">
    <property type="protein sequence ID" value="MBB6074610.1"/>
    <property type="molecule type" value="Genomic_DNA"/>
</dbReference>
<sequence length="57" mass="6046">MDALAAVLAESMTIPDEERAELLRRRHASIEAGKKGESTGTRSMEPTGSEATRSDAG</sequence>
<gene>
    <name evidence="2" type="ORF">HNR57_000494</name>
</gene>
<dbReference type="AlphaFoldDB" id="A0A7W9T5R4"/>
<feature type="region of interest" description="Disordered" evidence="1">
    <location>
        <begin position="19"/>
        <end position="57"/>
    </location>
</feature>
<comment type="caution">
    <text evidence="2">The sequence shown here is derived from an EMBL/GenBank/DDBJ whole genome shotgun (WGS) entry which is preliminary data.</text>
</comment>
<reference evidence="2 3" key="1">
    <citation type="submission" date="2020-08" db="EMBL/GenBank/DDBJ databases">
        <title>Genomic Encyclopedia of Type Strains, Phase IV (KMG-IV): sequencing the most valuable type-strain genomes for metagenomic binning, comparative biology and taxonomic classification.</title>
        <authorList>
            <person name="Goeker M."/>
        </authorList>
    </citation>
    <scope>NUCLEOTIDE SEQUENCE [LARGE SCALE GENOMIC DNA]</scope>
    <source>
        <strain evidence="2 3">DSM 43350</strain>
    </source>
</reference>
<evidence type="ECO:0000256" key="1">
    <source>
        <dbReference type="SAM" id="MobiDB-lite"/>
    </source>
</evidence>
<keyword evidence="3" id="KW-1185">Reference proteome</keyword>
<name>A0A7W9T5R4_9ACTN</name>
<feature type="compositionally biased region" description="Basic and acidic residues" evidence="1">
    <location>
        <begin position="19"/>
        <end position="37"/>
    </location>
</feature>
<protein>
    <submittedName>
        <fullName evidence="2">Uncharacterized protein</fullName>
    </submittedName>
</protein>
<proteinExistence type="predicted"/>
<feature type="compositionally biased region" description="Polar residues" evidence="1">
    <location>
        <begin position="38"/>
        <end position="51"/>
    </location>
</feature>
<evidence type="ECO:0000313" key="2">
    <source>
        <dbReference type="EMBL" id="MBB6074610.1"/>
    </source>
</evidence>
<dbReference type="Proteomes" id="UP000591537">
    <property type="component" value="Unassembled WGS sequence"/>
</dbReference>